<dbReference type="PANTHER" id="PTHR30252">
    <property type="entry name" value="INNER MEMBRANE PEPTIDE TRANSPORTER"/>
    <property type="match status" value="1"/>
</dbReference>
<evidence type="ECO:0000256" key="5">
    <source>
        <dbReference type="ARBA" id="ARBA00022989"/>
    </source>
</evidence>
<evidence type="ECO:0000313" key="10">
    <source>
        <dbReference type="Proteomes" id="UP001156831"/>
    </source>
</evidence>
<comment type="subcellular location">
    <subcellularLocation>
        <location evidence="1">Cell membrane</location>
        <topology evidence="1">Multi-pass membrane protein</topology>
    </subcellularLocation>
</comment>
<evidence type="ECO:0000256" key="4">
    <source>
        <dbReference type="ARBA" id="ARBA00022692"/>
    </source>
</evidence>
<keyword evidence="10" id="KW-1185">Reference proteome</keyword>
<evidence type="ECO:0000256" key="1">
    <source>
        <dbReference type="ARBA" id="ARBA00004651"/>
    </source>
</evidence>
<keyword evidence="3" id="KW-1003">Cell membrane</keyword>
<evidence type="ECO:0000256" key="6">
    <source>
        <dbReference type="ARBA" id="ARBA00023136"/>
    </source>
</evidence>
<dbReference type="RefSeq" id="WP_280602842.1">
    <property type="nucleotide sequence ID" value="NZ_JARXRN010000028.1"/>
</dbReference>
<dbReference type="InterPro" id="IPR051605">
    <property type="entry name" value="CstA"/>
</dbReference>
<evidence type="ECO:0000313" key="9">
    <source>
        <dbReference type="EMBL" id="MDH5831890.1"/>
    </source>
</evidence>
<evidence type="ECO:0000256" key="2">
    <source>
        <dbReference type="ARBA" id="ARBA00007755"/>
    </source>
</evidence>
<keyword evidence="4 7" id="KW-0812">Transmembrane</keyword>
<keyword evidence="6 7" id="KW-0472">Membrane</keyword>
<feature type="transmembrane region" description="Helical" evidence="7">
    <location>
        <begin position="93"/>
        <end position="111"/>
    </location>
</feature>
<evidence type="ECO:0000256" key="3">
    <source>
        <dbReference type="ARBA" id="ARBA00022475"/>
    </source>
</evidence>
<sequence length="166" mass="17734">MAILFAATTMDTGLRLQRFVVQEAAELAGIKVGTLAGTVVALAVCMALAFGAGSDGSGGMVIWPLFGTTNQLLAALTLAVISVILIRKGRNPLFTLVPLVFLLLMSVYALIVQLGTFLEQRNWLLLGMDVVILVAALWVSFEAFLAMRHGRDARADAEGTLEQERG</sequence>
<reference evidence="9 10" key="1">
    <citation type="submission" date="2023-04" db="EMBL/GenBank/DDBJ databases">
        <title>Luteimonas sp. M1R5S18.</title>
        <authorList>
            <person name="Sun J.-Q."/>
        </authorList>
    </citation>
    <scope>NUCLEOTIDE SEQUENCE [LARGE SCALE GENOMIC DNA]</scope>
    <source>
        <strain evidence="9 10">M1R5S18</strain>
    </source>
</reference>
<feature type="transmembrane region" description="Helical" evidence="7">
    <location>
        <begin position="123"/>
        <end position="145"/>
    </location>
</feature>
<comment type="similarity">
    <text evidence="2">Belongs to the peptide transporter carbon starvation (CstA) (TC 2.A.114) family.</text>
</comment>
<keyword evidence="5 7" id="KW-1133">Transmembrane helix</keyword>
<feature type="transmembrane region" description="Helical" evidence="7">
    <location>
        <begin position="28"/>
        <end position="50"/>
    </location>
</feature>
<gene>
    <name evidence="9" type="ORF">QFW80_15320</name>
</gene>
<dbReference type="InterPro" id="IPR003706">
    <property type="entry name" value="CstA_N"/>
</dbReference>
<evidence type="ECO:0000256" key="7">
    <source>
        <dbReference type="SAM" id="Phobius"/>
    </source>
</evidence>
<name>A0ABT6JMI0_9GAMM</name>
<dbReference type="EMBL" id="JARXRN010000028">
    <property type="protein sequence ID" value="MDH5831890.1"/>
    <property type="molecule type" value="Genomic_DNA"/>
</dbReference>
<organism evidence="9 10">
    <name type="scientific">Luteimonas rhizosphaericola</name>
    <dbReference type="NCBI Taxonomy" id="3042024"/>
    <lineage>
        <taxon>Bacteria</taxon>
        <taxon>Pseudomonadati</taxon>
        <taxon>Pseudomonadota</taxon>
        <taxon>Gammaproteobacteria</taxon>
        <taxon>Lysobacterales</taxon>
        <taxon>Lysobacteraceae</taxon>
        <taxon>Luteimonas</taxon>
    </lineage>
</organism>
<dbReference type="Proteomes" id="UP001156831">
    <property type="component" value="Unassembled WGS sequence"/>
</dbReference>
<proteinExistence type="inferred from homology"/>
<dbReference type="Pfam" id="PF02554">
    <property type="entry name" value="CstA"/>
    <property type="match status" value="1"/>
</dbReference>
<feature type="transmembrane region" description="Helical" evidence="7">
    <location>
        <begin position="62"/>
        <end position="86"/>
    </location>
</feature>
<accession>A0ABT6JMI0</accession>
<comment type="caution">
    <text evidence="9">The sequence shown here is derived from an EMBL/GenBank/DDBJ whole genome shotgun (WGS) entry which is preliminary data.</text>
</comment>
<feature type="domain" description="CstA N-terminal" evidence="8">
    <location>
        <begin position="3"/>
        <end position="109"/>
    </location>
</feature>
<protein>
    <submittedName>
        <fullName evidence="9">Carbon starvation CstA 5TM domain-containing protein</fullName>
    </submittedName>
</protein>
<evidence type="ECO:0000259" key="8">
    <source>
        <dbReference type="Pfam" id="PF02554"/>
    </source>
</evidence>
<dbReference type="PANTHER" id="PTHR30252:SF0">
    <property type="entry name" value="PEPTIDE TRANSPORTER CSTA"/>
    <property type="match status" value="1"/>
</dbReference>